<feature type="region of interest" description="Disordered" evidence="1">
    <location>
        <begin position="249"/>
        <end position="286"/>
    </location>
</feature>
<feature type="compositionally biased region" description="Basic residues" evidence="1">
    <location>
        <begin position="24"/>
        <end position="34"/>
    </location>
</feature>
<protein>
    <submittedName>
        <fullName evidence="2">Uncharacterized protein</fullName>
    </submittedName>
</protein>
<feature type="compositionally biased region" description="Low complexity" evidence="1">
    <location>
        <begin position="62"/>
        <end position="71"/>
    </location>
</feature>
<proteinExistence type="predicted"/>
<evidence type="ECO:0000256" key="1">
    <source>
        <dbReference type="SAM" id="MobiDB-lite"/>
    </source>
</evidence>
<sequence length="286" mass="31571">MPISESEQENSDASNQSNVSSLRRSQRVAPKKQRPGMVVPSADSRRLLNASQISMLSKSRKQQSSSRIPTSSIPPPSGQSSQSRNSPPANAKKRKPSKAGSNSRSKRGKYKSQHSTRQNRNKDSTTSGDDRDSQDKRATSENHTGTEIDAHDFNQDSNDEIQEISAKVGRQTKKAEADEYNKVQEFFDPPFWKDGDTKGSKINYQCKWCQNTYRAHGSSFGNLKTHQDGSTQVDKNARGCPSRAQAIKAGATLPPSVAEKRSSAIDPKQRSITAWTEKNTSSKKLS</sequence>
<evidence type="ECO:0000313" key="3">
    <source>
        <dbReference type="Proteomes" id="UP000235388"/>
    </source>
</evidence>
<feature type="compositionally biased region" description="Polar residues" evidence="1">
    <location>
        <begin position="270"/>
        <end position="286"/>
    </location>
</feature>
<gene>
    <name evidence="2" type="ORF">PCANC_07777</name>
</gene>
<dbReference type="EMBL" id="PGCJ01000096">
    <property type="protein sequence ID" value="PLW49386.1"/>
    <property type="molecule type" value="Genomic_DNA"/>
</dbReference>
<feature type="compositionally biased region" description="Polar residues" evidence="1">
    <location>
        <begin position="11"/>
        <end position="23"/>
    </location>
</feature>
<feature type="compositionally biased region" description="Basic residues" evidence="1">
    <location>
        <begin position="104"/>
        <end position="119"/>
    </location>
</feature>
<reference evidence="2 3" key="1">
    <citation type="submission" date="2017-11" db="EMBL/GenBank/DDBJ databases">
        <title>De novo assembly and phasing of dikaryotic genomes from two isolates of Puccinia coronata f. sp. avenae, the causal agent of oat crown rust.</title>
        <authorList>
            <person name="Miller M.E."/>
            <person name="Zhang Y."/>
            <person name="Omidvar V."/>
            <person name="Sperschneider J."/>
            <person name="Schwessinger B."/>
            <person name="Raley C."/>
            <person name="Palmer J.M."/>
            <person name="Garnica D."/>
            <person name="Upadhyaya N."/>
            <person name="Rathjen J."/>
            <person name="Taylor J.M."/>
            <person name="Park R.F."/>
            <person name="Dodds P.N."/>
            <person name="Hirsch C.D."/>
            <person name="Kianian S.F."/>
            <person name="Figueroa M."/>
        </authorList>
    </citation>
    <scope>NUCLEOTIDE SEQUENCE [LARGE SCALE GENOMIC DNA]</scope>
    <source>
        <strain evidence="2">12NC29</strain>
    </source>
</reference>
<feature type="region of interest" description="Disordered" evidence="1">
    <location>
        <begin position="1"/>
        <end position="160"/>
    </location>
</feature>
<feature type="compositionally biased region" description="Low complexity" evidence="1">
    <location>
        <begin position="78"/>
        <end position="88"/>
    </location>
</feature>
<evidence type="ECO:0000313" key="2">
    <source>
        <dbReference type="EMBL" id="PLW49386.1"/>
    </source>
</evidence>
<dbReference type="AlphaFoldDB" id="A0A2N5VHJ9"/>
<name>A0A2N5VHJ9_9BASI</name>
<feature type="compositionally biased region" description="Basic and acidic residues" evidence="1">
    <location>
        <begin position="120"/>
        <end position="154"/>
    </location>
</feature>
<organism evidence="2 3">
    <name type="scientific">Puccinia coronata f. sp. avenae</name>
    <dbReference type="NCBI Taxonomy" id="200324"/>
    <lineage>
        <taxon>Eukaryota</taxon>
        <taxon>Fungi</taxon>
        <taxon>Dikarya</taxon>
        <taxon>Basidiomycota</taxon>
        <taxon>Pucciniomycotina</taxon>
        <taxon>Pucciniomycetes</taxon>
        <taxon>Pucciniales</taxon>
        <taxon>Pucciniaceae</taxon>
        <taxon>Puccinia</taxon>
    </lineage>
</organism>
<comment type="caution">
    <text evidence="2">The sequence shown here is derived from an EMBL/GenBank/DDBJ whole genome shotgun (WGS) entry which is preliminary data.</text>
</comment>
<feature type="compositionally biased region" description="Acidic residues" evidence="1">
    <location>
        <begin position="1"/>
        <end position="10"/>
    </location>
</feature>
<feature type="compositionally biased region" description="Basic and acidic residues" evidence="1">
    <location>
        <begin position="258"/>
        <end position="269"/>
    </location>
</feature>
<dbReference type="Proteomes" id="UP000235388">
    <property type="component" value="Unassembled WGS sequence"/>
</dbReference>
<keyword evidence="3" id="KW-1185">Reference proteome</keyword>
<accession>A0A2N5VHJ9</accession>